<keyword evidence="6" id="KW-0408">Iron</keyword>
<feature type="domain" description="Aminotransferase class V" evidence="9">
    <location>
        <begin position="17"/>
        <end position="389"/>
    </location>
</feature>
<dbReference type="InterPro" id="IPR015421">
    <property type="entry name" value="PyrdxlP-dep_Trfase_major"/>
</dbReference>
<keyword evidence="10" id="KW-0032">Aminotransferase</keyword>
<dbReference type="RefSeq" id="WP_129314111.1">
    <property type="nucleotide sequence ID" value="NZ_NOIQ01000001.1"/>
</dbReference>
<dbReference type="InterPro" id="IPR015422">
    <property type="entry name" value="PyrdxlP-dep_Trfase_small"/>
</dbReference>
<dbReference type="Pfam" id="PF00266">
    <property type="entry name" value="Aminotran_5"/>
    <property type="match status" value="1"/>
</dbReference>
<evidence type="ECO:0000313" key="10">
    <source>
        <dbReference type="EMBL" id="MUN54020.1"/>
    </source>
</evidence>
<reference evidence="10 11" key="1">
    <citation type="submission" date="2019-12" db="EMBL/GenBank/DDBJ databases">
        <authorList>
            <person name="Li J."/>
            <person name="Shi Y."/>
            <person name="Xu G."/>
            <person name="Xiao D."/>
            <person name="Ran X."/>
        </authorList>
    </citation>
    <scope>NUCLEOTIDE SEQUENCE [LARGE SCALE GENOMIC DNA]</scope>
    <source>
        <strain evidence="10 11">JCM 15915</strain>
    </source>
</reference>
<dbReference type="PANTHER" id="PTHR11601">
    <property type="entry name" value="CYSTEINE DESULFURYLASE FAMILY MEMBER"/>
    <property type="match status" value="1"/>
</dbReference>
<dbReference type="GO" id="GO:0008483">
    <property type="term" value="F:transaminase activity"/>
    <property type="evidence" value="ECO:0007669"/>
    <property type="project" value="UniProtKB-KW"/>
</dbReference>
<comment type="cofactor">
    <cofactor evidence="1">
        <name>pyridoxal 5'-phosphate</name>
        <dbReference type="ChEBI" id="CHEBI:597326"/>
    </cofactor>
</comment>
<dbReference type="Gene3D" id="1.10.260.50">
    <property type="match status" value="1"/>
</dbReference>
<keyword evidence="5" id="KW-0663">Pyridoxal phosphate</keyword>
<keyword evidence="11" id="KW-1185">Reference proteome</keyword>
<comment type="catalytic activity">
    <reaction evidence="8">
        <text>(sulfur carrier)-H + L-cysteine = (sulfur carrier)-SH + L-alanine</text>
        <dbReference type="Rhea" id="RHEA:43892"/>
        <dbReference type="Rhea" id="RHEA-COMP:14737"/>
        <dbReference type="Rhea" id="RHEA-COMP:14739"/>
        <dbReference type="ChEBI" id="CHEBI:29917"/>
        <dbReference type="ChEBI" id="CHEBI:35235"/>
        <dbReference type="ChEBI" id="CHEBI:57972"/>
        <dbReference type="ChEBI" id="CHEBI:64428"/>
        <dbReference type="EC" id="2.8.1.7"/>
    </reaction>
</comment>
<dbReference type="GO" id="GO:0031071">
    <property type="term" value="F:cysteine desulfurase activity"/>
    <property type="evidence" value="ECO:0007669"/>
    <property type="project" value="UniProtKB-EC"/>
</dbReference>
<dbReference type="OrthoDB" id="9808002at2"/>
<proteinExistence type="inferred from homology"/>
<dbReference type="EMBL" id="WOGT01000001">
    <property type="protein sequence ID" value="MUN54020.1"/>
    <property type="molecule type" value="Genomic_DNA"/>
</dbReference>
<dbReference type="InterPro" id="IPR016454">
    <property type="entry name" value="Cysteine_dSase"/>
</dbReference>
<gene>
    <name evidence="10" type="ORF">GMA10_02060</name>
</gene>
<evidence type="ECO:0000256" key="4">
    <source>
        <dbReference type="ARBA" id="ARBA00022723"/>
    </source>
</evidence>
<dbReference type="SUPFAM" id="SSF53383">
    <property type="entry name" value="PLP-dependent transferases"/>
    <property type="match status" value="1"/>
</dbReference>
<dbReference type="GO" id="GO:0046872">
    <property type="term" value="F:metal ion binding"/>
    <property type="evidence" value="ECO:0007669"/>
    <property type="project" value="UniProtKB-KW"/>
</dbReference>
<dbReference type="AlphaFoldDB" id="A0A7K1LFZ4"/>
<dbReference type="Gene3D" id="3.40.640.10">
    <property type="entry name" value="Type I PLP-dependent aspartate aminotransferase-like (Major domain)"/>
    <property type="match status" value="1"/>
</dbReference>
<dbReference type="PIRSF" id="PIRSF005572">
    <property type="entry name" value="NifS"/>
    <property type="match status" value="1"/>
</dbReference>
<dbReference type="Proteomes" id="UP000462152">
    <property type="component" value="Unassembled WGS sequence"/>
</dbReference>
<evidence type="ECO:0000256" key="2">
    <source>
        <dbReference type="ARBA" id="ARBA00006490"/>
    </source>
</evidence>
<evidence type="ECO:0000256" key="3">
    <source>
        <dbReference type="ARBA" id="ARBA00022679"/>
    </source>
</evidence>
<dbReference type="InterPro" id="IPR015424">
    <property type="entry name" value="PyrdxlP-dep_Trfase"/>
</dbReference>
<evidence type="ECO:0000259" key="9">
    <source>
        <dbReference type="Pfam" id="PF00266"/>
    </source>
</evidence>
<evidence type="ECO:0000256" key="8">
    <source>
        <dbReference type="ARBA" id="ARBA00050776"/>
    </source>
</evidence>
<keyword evidence="7" id="KW-0411">Iron-sulfur</keyword>
<dbReference type="GO" id="GO:0051536">
    <property type="term" value="F:iron-sulfur cluster binding"/>
    <property type="evidence" value="ECO:0007669"/>
    <property type="project" value="UniProtKB-KW"/>
</dbReference>
<accession>A0A7K1LFZ4</accession>
<sequence>MNTFQATTEGATAVQGIYLDNAATAPVNEDALQGMVEQMRIGGNASSLHAAGRRARMAVETGRERIARSVGADPAEVIFTSGGTEADNLAVKGMYWKRRENRPDRNRIFLSTVEHHAVKDAVLWLEAHQGARVEWLEVDSEGRVDPQDLEQRLGSGADDVAFVTVMTANNEVGTIQPVAELASACARAEVPFHTDAVQAFGAVPVDFSALGCASMAVSGHKIGAPMGIGALVARRDAPLAPVIHGGGQERDVRSGTIDSPAIVGFGIAAEQAHDRLDEESERIRRLRDRLVEGVQSRIPEAVLRGPTDLSPGSRLPGNAHFTFPGCEGDSLLFLLDMNGVLSSTGSACNAGVPRPSEVLLAMGVDEVTARGAQRFTVGAATTEADVDALLNALPTAYEQASKAGMADHAPVGPWS</sequence>
<evidence type="ECO:0000256" key="1">
    <source>
        <dbReference type="ARBA" id="ARBA00001933"/>
    </source>
</evidence>
<evidence type="ECO:0000256" key="7">
    <source>
        <dbReference type="ARBA" id="ARBA00023014"/>
    </source>
</evidence>
<keyword evidence="4" id="KW-0479">Metal-binding</keyword>
<comment type="caution">
    <text evidence="10">The sequence shown here is derived from an EMBL/GenBank/DDBJ whole genome shotgun (WGS) entry which is preliminary data.</text>
</comment>
<evidence type="ECO:0000256" key="6">
    <source>
        <dbReference type="ARBA" id="ARBA00023004"/>
    </source>
</evidence>
<evidence type="ECO:0000256" key="5">
    <source>
        <dbReference type="ARBA" id="ARBA00022898"/>
    </source>
</evidence>
<dbReference type="Gene3D" id="3.90.1150.10">
    <property type="entry name" value="Aspartate Aminotransferase, domain 1"/>
    <property type="match status" value="1"/>
</dbReference>
<dbReference type="FunFam" id="3.40.640.10:FF:000084">
    <property type="entry name" value="IscS-like cysteine desulfurase"/>
    <property type="match status" value="1"/>
</dbReference>
<comment type="similarity">
    <text evidence="2">Belongs to the class-V pyridoxal-phosphate-dependent aminotransferase family. NifS/IscS subfamily.</text>
</comment>
<dbReference type="PANTHER" id="PTHR11601:SF34">
    <property type="entry name" value="CYSTEINE DESULFURASE"/>
    <property type="match status" value="1"/>
</dbReference>
<keyword evidence="3 10" id="KW-0808">Transferase</keyword>
<organism evidence="10 11">
    <name type="scientific">Rothia koreensis</name>
    <dbReference type="NCBI Taxonomy" id="592378"/>
    <lineage>
        <taxon>Bacteria</taxon>
        <taxon>Bacillati</taxon>
        <taxon>Actinomycetota</taxon>
        <taxon>Actinomycetes</taxon>
        <taxon>Micrococcales</taxon>
        <taxon>Micrococcaceae</taxon>
        <taxon>Rothia</taxon>
    </lineage>
</organism>
<dbReference type="InterPro" id="IPR000192">
    <property type="entry name" value="Aminotrans_V_dom"/>
</dbReference>
<protein>
    <submittedName>
        <fullName evidence="10">Aminotransferase class V-fold PLP-dependent enzyme</fullName>
    </submittedName>
</protein>
<name>A0A7K1LFZ4_9MICC</name>
<evidence type="ECO:0000313" key="11">
    <source>
        <dbReference type="Proteomes" id="UP000462152"/>
    </source>
</evidence>